<comment type="catalytic activity">
    <reaction evidence="12">
        <text>L-seryl-[protein] + ATP = O-phospho-L-seryl-[protein] + ADP + H(+)</text>
        <dbReference type="Rhea" id="RHEA:17989"/>
        <dbReference type="Rhea" id="RHEA-COMP:9863"/>
        <dbReference type="Rhea" id="RHEA-COMP:11604"/>
        <dbReference type="ChEBI" id="CHEBI:15378"/>
        <dbReference type="ChEBI" id="CHEBI:29999"/>
        <dbReference type="ChEBI" id="CHEBI:30616"/>
        <dbReference type="ChEBI" id="CHEBI:83421"/>
        <dbReference type="ChEBI" id="CHEBI:456216"/>
        <dbReference type="EC" id="2.7.11.1"/>
    </reaction>
</comment>
<proteinExistence type="inferred from homology"/>
<comment type="caution">
    <text evidence="17">The sequence shown here is derived from an EMBL/GenBank/DDBJ whole genome shotgun (WGS) entry which is preliminary data.</text>
</comment>
<dbReference type="InterPro" id="IPR036388">
    <property type="entry name" value="WH-like_DNA-bd_sf"/>
</dbReference>
<organism evidence="17 18">
    <name type="scientific">Babesia duncani</name>
    <dbReference type="NCBI Taxonomy" id="323732"/>
    <lineage>
        <taxon>Eukaryota</taxon>
        <taxon>Sar</taxon>
        <taxon>Alveolata</taxon>
        <taxon>Apicomplexa</taxon>
        <taxon>Aconoidasida</taxon>
        <taxon>Piroplasmida</taxon>
        <taxon>Babesiidae</taxon>
        <taxon>Babesia</taxon>
    </lineage>
</organism>
<evidence type="ECO:0000256" key="10">
    <source>
        <dbReference type="ARBA" id="ARBA00022842"/>
    </source>
</evidence>
<dbReference type="InterPro" id="IPR030484">
    <property type="entry name" value="Rio2"/>
</dbReference>
<dbReference type="GO" id="GO:0005634">
    <property type="term" value="C:nucleus"/>
    <property type="evidence" value="ECO:0007669"/>
    <property type="project" value="TreeGrafter"/>
</dbReference>
<dbReference type="InterPro" id="IPR015285">
    <property type="entry name" value="RIO2_wHTH_N"/>
</dbReference>
<dbReference type="EC" id="2.7.11.1" evidence="3"/>
<dbReference type="Gene3D" id="1.10.10.10">
    <property type="entry name" value="Winged helix-like DNA-binding domain superfamily/Winged helix DNA-binding domain"/>
    <property type="match status" value="1"/>
</dbReference>
<keyword evidence="8 17" id="KW-0418">Kinase</keyword>
<comment type="cofactor">
    <cofactor evidence="1">
        <name>Mg(2+)</name>
        <dbReference type="ChEBI" id="CHEBI:18420"/>
    </cofactor>
</comment>
<dbReference type="GO" id="GO:0030688">
    <property type="term" value="C:preribosome, small subunit precursor"/>
    <property type="evidence" value="ECO:0007669"/>
    <property type="project" value="TreeGrafter"/>
</dbReference>
<dbReference type="SUPFAM" id="SSF56112">
    <property type="entry name" value="Protein kinase-like (PK-like)"/>
    <property type="match status" value="1"/>
</dbReference>
<feature type="region of interest" description="Disordered" evidence="15">
    <location>
        <begin position="340"/>
        <end position="413"/>
    </location>
</feature>
<evidence type="ECO:0000256" key="5">
    <source>
        <dbReference type="ARBA" id="ARBA00022679"/>
    </source>
</evidence>
<keyword evidence="9" id="KW-0067">ATP-binding</keyword>
<evidence type="ECO:0000256" key="13">
    <source>
        <dbReference type="ARBA" id="ARBA00068353"/>
    </source>
</evidence>
<evidence type="ECO:0000256" key="6">
    <source>
        <dbReference type="ARBA" id="ARBA00022723"/>
    </source>
</evidence>
<dbReference type="InterPro" id="IPR011009">
    <property type="entry name" value="Kinase-like_dom_sf"/>
</dbReference>
<keyword evidence="18" id="KW-1185">Reference proteome</keyword>
<gene>
    <name evidence="17" type="ORF">BdWA1_001555</name>
</gene>
<dbReference type="GO" id="GO:0004674">
    <property type="term" value="F:protein serine/threonine kinase activity"/>
    <property type="evidence" value="ECO:0007669"/>
    <property type="project" value="UniProtKB-KW"/>
</dbReference>
<dbReference type="PANTHER" id="PTHR45852:SF1">
    <property type="entry name" value="SERINE_THREONINE-PROTEIN KINASE RIO2"/>
    <property type="match status" value="1"/>
</dbReference>
<evidence type="ECO:0000256" key="8">
    <source>
        <dbReference type="ARBA" id="ARBA00022777"/>
    </source>
</evidence>
<dbReference type="RefSeq" id="XP_067803155.1">
    <property type="nucleotide sequence ID" value="XM_067946591.1"/>
</dbReference>
<dbReference type="GO" id="GO:0005829">
    <property type="term" value="C:cytosol"/>
    <property type="evidence" value="ECO:0007669"/>
    <property type="project" value="TreeGrafter"/>
</dbReference>
<dbReference type="SUPFAM" id="SSF46785">
    <property type="entry name" value="Winged helix' DNA-binding domain"/>
    <property type="match status" value="1"/>
</dbReference>
<dbReference type="EMBL" id="JALLKP010000002">
    <property type="protein sequence ID" value="KAK2196313.1"/>
    <property type="molecule type" value="Genomic_DNA"/>
</dbReference>
<dbReference type="SMART" id="SM00090">
    <property type="entry name" value="RIO"/>
    <property type="match status" value="1"/>
</dbReference>
<evidence type="ECO:0000256" key="3">
    <source>
        <dbReference type="ARBA" id="ARBA00012513"/>
    </source>
</evidence>
<feature type="compositionally biased region" description="Low complexity" evidence="15">
    <location>
        <begin position="387"/>
        <end position="398"/>
    </location>
</feature>
<evidence type="ECO:0000256" key="1">
    <source>
        <dbReference type="ARBA" id="ARBA00001946"/>
    </source>
</evidence>
<dbReference type="AlphaFoldDB" id="A0AAD9UNR4"/>
<evidence type="ECO:0000256" key="14">
    <source>
        <dbReference type="ARBA" id="ARBA00068837"/>
    </source>
</evidence>
<feature type="compositionally biased region" description="Low complexity" evidence="15">
    <location>
        <begin position="369"/>
        <end position="379"/>
    </location>
</feature>
<evidence type="ECO:0000256" key="15">
    <source>
        <dbReference type="SAM" id="MobiDB-lite"/>
    </source>
</evidence>
<dbReference type="FunFam" id="1.10.10.10:FF:000053">
    <property type="entry name" value="Serine/threonine-protein kinase RIO2"/>
    <property type="match status" value="1"/>
</dbReference>
<evidence type="ECO:0000256" key="12">
    <source>
        <dbReference type="ARBA" id="ARBA00048679"/>
    </source>
</evidence>
<evidence type="ECO:0000256" key="7">
    <source>
        <dbReference type="ARBA" id="ARBA00022741"/>
    </source>
</evidence>
<accession>A0AAD9UNR4</accession>
<keyword evidence="5" id="KW-0808">Transferase</keyword>
<dbReference type="Pfam" id="PF09202">
    <property type="entry name" value="Rio2_N"/>
    <property type="match status" value="1"/>
</dbReference>
<dbReference type="PANTHER" id="PTHR45852">
    <property type="entry name" value="SER/THR-PROTEIN KINASE RIO2"/>
    <property type="match status" value="1"/>
</dbReference>
<dbReference type="GO" id="GO:0003677">
    <property type="term" value="F:DNA binding"/>
    <property type="evidence" value="ECO:0007669"/>
    <property type="project" value="UniProtKB-KW"/>
</dbReference>
<keyword evidence="4" id="KW-0723">Serine/threonine-protein kinase</keyword>
<dbReference type="Gene3D" id="3.30.200.20">
    <property type="entry name" value="Phosphorylase Kinase, domain 1"/>
    <property type="match status" value="1"/>
</dbReference>
<dbReference type="InterPro" id="IPR000687">
    <property type="entry name" value="RIO_kinase"/>
</dbReference>
<dbReference type="GO" id="GO:0005524">
    <property type="term" value="F:ATP binding"/>
    <property type="evidence" value="ECO:0007669"/>
    <property type="project" value="UniProtKB-KW"/>
</dbReference>
<keyword evidence="7" id="KW-0547">Nucleotide-binding</keyword>
<evidence type="ECO:0000256" key="2">
    <source>
        <dbReference type="ARBA" id="ARBA00009196"/>
    </source>
</evidence>
<dbReference type="GO" id="GO:0046872">
    <property type="term" value="F:metal ion binding"/>
    <property type="evidence" value="ECO:0007669"/>
    <property type="project" value="UniProtKB-KW"/>
</dbReference>
<dbReference type="GO" id="GO:0030490">
    <property type="term" value="P:maturation of SSU-rRNA"/>
    <property type="evidence" value="ECO:0007669"/>
    <property type="project" value="TreeGrafter"/>
</dbReference>
<protein>
    <recommendedName>
        <fullName evidence="13">Serine/threonine-protein kinase RIO2</fullName>
        <ecNumber evidence="3">2.7.11.1</ecNumber>
    </recommendedName>
    <alternativeName>
        <fullName evidence="14">Serine/threonine-protein kinase rio2</fullName>
    </alternativeName>
</protein>
<evidence type="ECO:0000313" key="17">
    <source>
        <dbReference type="EMBL" id="KAK2196313.1"/>
    </source>
</evidence>
<evidence type="ECO:0000256" key="11">
    <source>
        <dbReference type="ARBA" id="ARBA00047899"/>
    </source>
</evidence>
<keyword evidence="10" id="KW-0460">Magnesium</keyword>
<dbReference type="GeneID" id="94335853"/>
<dbReference type="FunFam" id="3.30.200.20:FF:000052">
    <property type="entry name" value="Serine/threonine-protein kinase RIO2"/>
    <property type="match status" value="1"/>
</dbReference>
<dbReference type="InterPro" id="IPR018934">
    <property type="entry name" value="RIO_dom"/>
</dbReference>
<evidence type="ECO:0000256" key="4">
    <source>
        <dbReference type="ARBA" id="ARBA00022527"/>
    </source>
</evidence>
<dbReference type="Proteomes" id="UP001214638">
    <property type="component" value="Unassembled WGS sequence"/>
</dbReference>
<dbReference type="KEGG" id="bdw:94335853"/>
<feature type="region of interest" description="Disordered" evidence="15">
    <location>
        <begin position="426"/>
        <end position="449"/>
    </location>
</feature>
<evidence type="ECO:0000259" key="16">
    <source>
        <dbReference type="SMART" id="SM00090"/>
    </source>
</evidence>
<feature type="compositionally biased region" description="Polar residues" evidence="15">
    <location>
        <begin position="340"/>
        <end position="356"/>
    </location>
</feature>
<evidence type="ECO:0000313" key="18">
    <source>
        <dbReference type="Proteomes" id="UP001214638"/>
    </source>
</evidence>
<keyword evidence="6" id="KW-0479">Metal-binding</keyword>
<feature type="domain" description="RIO kinase" evidence="16">
    <location>
        <begin position="64"/>
        <end position="288"/>
    </location>
</feature>
<keyword evidence="17" id="KW-0238">DNA-binding</keyword>
<dbReference type="Pfam" id="PF01163">
    <property type="entry name" value="RIO1"/>
    <property type="match status" value="1"/>
</dbReference>
<dbReference type="CDD" id="cd05144">
    <property type="entry name" value="RIO2_C"/>
    <property type="match status" value="1"/>
</dbReference>
<dbReference type="InterPro" id="IPR036390">
    <property type="entry name" value="WH_DNA-bd_sf"/>
</dbReference>
<dbReference type="Gene3D" id="1.10.510.10">
    <property type="entry name" value="Transferase(Phosphotransferase) domain 1"/>
    <property type="match status" value="1"/>
</dbReference>
<comment type="similarity">
    <text evidence="2">Belongs to the protein kinase superfamily. RIO-type Ser/Thr kinase family.</text>
</comment>
<sequence length="449" mass="51041">MKLDPQHFCYMSKTDFRVLTAIEVGMRNHEFMPLQLIATTANVRSCGLSNILASLLKAKLIVHSGKSYDGYKLTFLGLDFLAIRALNKRGIVNSIGRRIGVGKEADVHLCTDKDGNLVVLKLHRLGRISFRSVKHNRDYLGRRKHASWMYLSQIAAKKEYSYLRNLYDASFPVPEPLDINRHIIVMKFIDAIPLSQVQDMSHPKRVLDKLMDLIVRLAKMGIIHGDFNGFNLMISEDGSRITVIDFPQVIPVTHENAEFYFNRDIECLRNMFLRKFKMQVVDYPRFKDIVNPQDNETQVKAAKFKVDIRLVDDLILNEIFDKMQGCEEACAAMEQLDLTESPSNSTPLSVTSSNVDAFTPLAPESNGNESSMTSESISEASDDSESSDSLSDKGQSQSVNQDTHRGERQIEIWTPDIKRTLVKAYRRKLASKPKPKTKLKSNKHKMQLL</sequence>
<name>A0AAD9UNR4_9APIC</name>
<reference evidence="17" key="1">
    <citation type="journal article" date="2023" name="Nat. Microbiol.">
        <title>Babesia duncani multi-omics identifies virulence factors and drug targets.</title>
        <authorList>
            <person name="Singh P."/>
            <person name="Lonardi S."/>
            <person name="Liang Q."/>
            <person name="Vydyam P."/>
            <person name="Khabirova E."/>
            <person name="Fang T."/>
            <person name="Gihaz S."/>
            <person name="Thekkiniath J."/>
            <person name="Munshi M."/>
            <person name="Abel S."/>
            <person name="Ciampossin L."/>
            <person name="Batugedara G."/>
            <person name="Gupta M."/>
            <person name="Lu X.M."/>
            <person name="Lenz T."/>
            <person name="Chakravarty S."/>
            <person name="Cornillot E."/>
            <person name="Hu Y."/>
            <person name="Ma W."/>
            <person name="Gonzalez L.M."/>
            <person name="Sanchez S."/>
            <person name="Estrada K."/>
            <person name="Sanchez-Flores A."/>
            <person name="Montero E."/>
            <person name="Harb O.S."/>
            <person name="Le Roch K.G."/>
            <person name="Mamoun C.B."/>
        </authorList>
    </citation>
    <scope>NUCLEOTIDE SEQUENCE</scope>
    <source>
        <strain evidence="17">WA1</strain>
    </source>
</reference>
<evidence type="ECO:0000256" key="9">
    <source>
        <dbReference type="ARBA" id="ARBA00022840"/>
    </source>
</evidence>
<comment type="catalytic activity">
    <reaction evidence="11">
        <text>L-threonyl-[protein] + ATP = O-phospho-L-threonyl-[protein] + ADP + H(+)</text>
        <dbReference type="Rhea" id="RHEA:46608"/>
        <dbReference type="Rhea" id="RHEA-COMP:11060"/>
        <dbReference type="Rhea" id="RHEA-COMP:11605"/>
        <dbReference type="ChEBI" id="CHEBI:15378"/>
        <dbReference type="ChEBI" id="CHEBI:30013"/>
        <dbReference type="ChEBI" id="CHEBI:30616"/>
        <dbReference type="ChEBI" id="CHEBI:61977"/>
        <dbReference type="ChEBI" id="CHEBI:456216"/>
        <dbReference type="EC" id="2.7.11.1"/>
    </reaction>
</comment>